<accession>A0A540LWV3</accession>
<dbReference type="GO" id="GO:0005743">
    <property type="term" value="C:mitochondrial inner membrane"/>
    <property type="evidence" value="ECO:0007669"/>
    <property type="project" value="UniProtKB-SubCell"/>
</dbReference>
<dbReference type="InterPro" id="IPR045214">
    <property type="entry name" value="Surf1/Surf4"/>
</dbReference>
<keyword evidence="5" id="KW-0999">Mitochondrion inner membrane</keyword>
<evidence type="ECO:0000313" key="7">
    <source>
        <dbReference type="EMBL" id="TQD90742.1"/>
    </source>
</evidence>
<evidence type="ECO:0000256" key="5">
    <source>
        <dbReference type="RuleBase" id="RU363076"/>
    </source>
</evidence>
<dbReference type="PROSITE" id="PS50895">
    <property type="entry name" value="SURF1"/>
    <property type="match status" value="1"/>
</dbReference>
<keyword evidence="8" id="KW-1185">Reference proteome</keyword>
<dbReference type="AlphaFoldDB" id="A0A540LWV3"/>
<dbReference type="CDD" id="cd06662">
    <property type="entry name" value="SURF1"/>
    <property type="match status" value="1"/>
</dbReference>
<evidence type="ECO:0000256" key="3">
    <source>
        <dbReference type="ARBA" id="ARBA00022989"/>
    </source>
</evidence>
<gene>
    <name evidence="7" type="ORF">C1H46_023674</name>
</gene>
<reference evidence="7 8" key="1">
    <citation type="journal article" date="2019" name="G3 (Bethesda)">
        <title>Sequencing of a Wild Apple (Malus baccata) Genome Unravels the Differences Between Cultivated and Wild Apple Species Regarding Disease Resistance and Cold Tolerance.</title>
        <authorList>
            <person name="Chen X."/>
        </authorList>
    </citation>
    <scope>NUCLEOTIDE SEQUENCE [LARGE SCALE GENOMIC DNA]</scope>
    <source>
        <strain evidence="8">cv. Shandingzi</strain>
        <tissue evidence="7">Leaves</tissue>
    </source>
</reference>
<feature type="transmembrane region" description="Helical" evidence="5">
    <location>
        <begin position="70"/>
        <end position="88"/>
    </location>
</feature>
<comment type="caution">
    <text evidence="5">Lacks conserved residue(s) required for the propagation of feature annotation.</text>
</comment>
<dbReference type="EMBL" id="VIEB01000443">
    <property type="protein sequence ID" value="TQD90742.1"/>
    <property type="molecule type" value="Genomic_DNA"/>
</dbReference>
<sequence>MAAKTFIAKTITKLYYSSGSHSSHPKHLAPLSLSSSFSSFSPNTASPAAESQSTISSQAPGRERSRLSRWLLFLPGAITFGLGTWQIIRRQEKIQMLDYRQKRLELEPLNLNNASPSSQKLDQLEFRRVKCKGFFDEKRSIYVGPRSRSISGVTENGYYIITPLIPVPDKDESVQSPILVNRGWVPRSWKDEASKVSEGGEQSSDITPTSVQDTERRSRSRFWTKKPQIVEDQNPVVAPIEVVGVVRGSEKPSIFVPPNDPNSYQWFYVDVPAIARTCGLPEDTIYIEDVNENVNPGNPYPLPKDVNTLIRSSVMPQDHLNYTLTWYSLSAAVTLMALMRLKPKKSRR</sequence>
<feature type="region of interest" description="Disordered" evidence="6">
    <location>
        <begin position="191"/>
        <end position="222"/>
    </location>
</feature>
<comment type="function">
    <text evidence="5">Probably involved in the biogenesis of the COX complex.</text>
</comment>
<keyword evidence="3 5" id="KW-1133">Transmembrane helix</keyword>
<dbReference type="PANTHER" id="PTHR23427:SF2">
    <property type="entry name" value="SURFEIT LOCUS PROTEIN 1"/>
    <property type="match status" value="1"/>
</dbReference>
<protein>
    <recommendedName>
        <fullName evidence="5">SURF1-like protein</fullName>
    </recommendedName>
</protein>
<name>A0A540LWV3_MALBA</name>
<dbReference type="PANTHER" id="PTHR23427">
    <property type="entry name" value="SURFEIT LOCUS PROTEIN"/>
    <property type="match status" value="1"/>
</dbReference>
<evidence type="ECO:0000256" key="1">
    <source>
        <dbReference type="ARBA" id="ARBA00004370"/>
    </source>
</evidence>
<dbReference type="STRING" id="106549.A0A540LWV3"/>
<evidence type="ECO:0000256" key="2">
    <source>
        <dbReference type="ARBA" id="ARBA00022692"/>
    </source>
</evidence>
<evidence type="ECO:0000256" key="6">
    <source>
        <dbReference type="SAM" id="MobiDB-lite"/>
    </source>
</evidence>
<dbReference type="InterPro" id="IPR002994">
    <property type="entry name" value="Surf1/Shy1"/>
</dbReference>
<feature type="compositionally biased region" description="Polar residues" evidence="6">
    <location>
        <begin position="200"/>
        <end position="212"/>
    </location>
</feature>
<keyword evidence="2 5" id="KW-0812">Transmembrane</keyword>
<keyword evidence="5" id="KW-0496">Mitochondrion</keyword>
<proteinExistence type="inferred from homology"/>
<comment type="similarity">
    <text evidence="5">Belongs to the SURF1 family.</text>
</comment>
<keyword evidence="4 5" id="KW-0472">Membrane</keyword>
<evidence type="ECO:0000256" key="4">
    <source>
        <dbReference type="ARBA" id="ARBA00023136"/>
    </source>
</evidence>
<comment type="caution">
    <text evidence="7">The sequence shown here is derived from an EMBL/GenBank/DDBJ whole genome shotgun (WGS) entry which is preliminary data.</text>
</comment>
<evidence type="ECO:0000313" key="8">
    <source>
        <dbReference type="Proteomes" id="UP000315295"/>
    </source>
</evidence>
<comment type="subcellular location">
    <subcellularLocation>
        <location evidence="1">Membrane</location>
    </subcellularLocation>
    <subcellularLocation>
        <location evidence="5">Mitochondrion inner membrane</location>
        <topology evidence="5">Multi-pass membrane protein</topology>
    </subcellularLocation>
</comment>
<dbReference type="Proteomes" id="UP000315295">
    <property type="component" value="Unassembled WGS sequence"/>
</dbReference>
<dbReference type="Pfam" id="PF02104">
    <property type="entry name" value="SURF1"/>
    <property type="match status" value="1"/>
</dbReference>
<organism evidence="7 8">
    <name type="scientific">Malus baccata</name>
    <name type="common">Siberian crab apple</name>
    <name type="synonym">Pyrus baccata</name>
    <dbReference type="NCBI Taxonomy" id="106549"/>
    <lineage>
        <taxon>Eukaryota</taxon>
        <taxon>Viridiplantae</taxon>
        <taxon>Streptophyta</taxon>
        <taxon>Embryophyta</taxon>
        <taxon>Tracheophyta</taxon>
        <taxon>Spermatophyta</taxon>
        <taxon>Magnoliopsida</taxon>
        <taxon>eudicotyledons</taxon>
        <taxon>Gunneridae</taxon>
        <taxon>Pentapetalae</taxon>
        <taxon>rosids</taxon>
        <taxon>fabids</taxon>
        <taxon>Rosales</taxon>
        <taxon>Rosaceae</taxon>
        <taxon>Amygdaloideae</taxon>
        <taxon>Maleae</taxon>
        <taxon>Malus</taxon>
    </lineage>
</organism>